<dbReference type="PANTHER" id="PTHR31511:SF12">
    <property type="entry name" value="RHO TERMINATION FACTOR N-TERMINAL DOMAIN-CONTAINING PROTEIN"/>
    <property type="match status" value="1"/>
</dbReference>
<dbReference type="STRING" id="42155.A0A0R3QBH9"/>
<feature type="compositionally biased region" description="Acidic residues" evidence="1">
    <location>
        <begin position="427"/>
        <end position="440"/>
    </location>
</feature>
<gene>
    <name evidence="2" type="ORF">BTMF_LOCUS3013</name>
</gene>
<dbReference type="PANTHER" id="PTHR31511">
    <property type="entry name" value="PROTEIN CBG23764"/>
    <property type="match status" value="1"/>
</dbReference>
<reference evidence="2 3" key="2">
    <citation type="submission" date="2018-11" db="EMBL/GenBank/DDBJ databases">
        <authorList>
            <consortium name="Pathogen Informatics"/>
        </authorList>
    </citation>
    <scope>NUCLEOTIDE SEQUENCE [LARGE SCALE GENOMIC DNA]</scope>
</reference>
<evidence type="ECO:0000313" key="2">
    <source>
        <dbReference type="EMBL" id="VDO13841.1"/>
    </source>
</evidence>
<evidence type="ECO:0000313" key="4">
    <source>
        <dbReference type="WBParaSite" id="BTMF_0000370401-mRNA-1"/>
    </source>
</evidence>
<reference evidence="4" key="1">
    <citation type="submission" date="2017-02" db="UniProtKB">
        <authorList>
            <consortium name="WormBaseParasite"/>
        </authorList>
    </citation>
    <scope>IDENTIFICATION</scope>
</reference>
<feature type="region of interest" description="Disordered" evidence="1">
    <location>
        <begin position="415"/>
        <end position="443"/>
    </location>
</feature>
<dbReference type="AlphaFoldDB" id="A0A0R3QBH9"/>
<keyword evidence="3" id="KW-1185">Reference proteome</keyword>
<dbReference type="EMBL" id="UZAG01002634">
    <property type="protein sequence ID" value="VDO13841.1"/>
    <property type="molecule type" value="Genomic_DNA"/>
</dbReference>
<proteinExistence type="predicted"/>
<dbReference type="WBParaSite" id="BTMF_0000370401-mRNA-1">
    <property type="protein sequence ID" value="BTMF_0000370401-mRNA-1"/>
    <property type="gene ID" value="BTMF_0000370401"/>
</dbReference>
<name>A0A0R3QBH9_9BILA</name>
<accession>A0A0R3QBH9</accession>
<dbReference type="Proteomes" id="UP000280834">
    <property type="component" value="Unassembled WGS sequence"/>
</dbReference>
<organism evidence="4">
    <name type="scientific">Brugia timori</name>
    <dbReference type="NCBI Taxonomy" id="42155"/>
    <lineage>
        <taxon>Eukaryota</taxon>
        <taxon>Metazoa</taxon>
        <taxon>Ecdysozoa</taxon>
        <taxon>Nematoda</taxon>
        <taxon>Chromadorea</taxon>
        <taxon>Rhabditida</taxon>
        <taxon>Spirurina</taxon>
        <taxon>Spiruromorpha</taxon>
        <taxon>Filarioidea</taxon>
        <taxon>Onchocercidae</taxon>
        <taxon>Brugia</taxon>
    </lineage>
</organism>
<protein>
    <submittedName>
        <fullName evidence="4">DNA-directed DNA polymerase</fullName>
    </submittedName>
</protein>
<sequence>MEKPTEMENELFTVYKALSAMRGRYCMYMICTDIEKISLHLETFMLESTSLNMQIIANELSEKKVVKVGYNINALYVKIDEMNDGTSHRTESQKLLKTMHYTFTAVGSRKIDQVLQNTIYPEIVEANERILLAESKWTFQRVIWSELVFNAFDITKSGVCGLYIPLPKKLEKTRSIINVRNNDRKCFMYSIFSYFFKDDRRRRHLVSTYLDTQAIITFIERNAGIKLNFSQLTFPVPLSEISKFEKNNPRVSINIFGLINNNHCRLYPLKNVDKEKEFHFDLLYLKQICNPVDSECSDESDNELEEDEDNEYDVEDHYCLITNLPALLNSQLSKDHSRVAICKRCLAVFRGENKDEKLQFHKEYCNKNTVEPARYIMAREGEKFRYQFKGNENPLDYCLFADFETMLKLPSTSINEESTNEMRDETESSMEVDKEEDEVMSQDGEFSNKVGKIRKSNLHVLRNHIPICYASYLVSPEDRWNEEAFGNEDKCKVYLGQDATQKFIEYVKRIGYRVRDAVNRYPDVLSVTEDERARIFHVAKRCVICNKQFIPIEDDDKKCIHHCHRTGKVIGIAHSAFIF</sequence>
<evidence type="ECO:0000256" key="1">
    <source>
        <dbReference type="SAM" id="MobiDB-lite"/>
    </source>
</evidence>
<evidence type="ECO:0000313" key="3">
    <source>
        <dbReference type="Proteomes" id="UP000280834"/>
    </source>
</evidence>